<dbReference type="PANTHER" id="PTHR34580">
    <property type="match status" value="1"/>
</dbReference>
<dbReference type="AlphaFoldDB" id="A0A328VFN7"/>
<dbReference type="OrthoDB" id="9815009at2"/>
<dbReference type="PROSITE" id="PS52050">
    <property type="entry name" value="WYL"/>
    <property type="match status" value="1"/>
</dbReference>
<feature type="domain" description="WCX" evidence="2">
    <location>
        <begin position="243"/>
        <end position="319"/>
    </location>
</feature>
<keyword evidence="4" id="KW-1185">Reference proteome</keyword>
<evidence type="ECO:0000313" key="4">
    <source>
        <dbReference type="Proteomes" id="UP000248706"/>
    </source>
</evidence>
<gene>
    <name evidence="3" type="ORF">A4R35_02385</name>
</gene>
<protein>
    <submittedName>
        <fullName evidence="3">Uncharacterized protein</fullName>
    </submittedName>
</protein>
<dbReference type="EMBL" id="MCIF01000002">
    <property type="protein sequence ID" value="RAQ94363.1"/>
    <property type="molecule type" value="Genomic_DNA"/>
</dbReference>
<comment type="caution">
    <text evidence="3">The sequence shown here is derived from an EMBL/GenBank/DDBJ whole genome shotgun (WGS) entry which is preliminary data.</text>
</comment>
<evidence type="ECO:0000259" key="2">
    <source>
        <dbReference type="Pfam" id="PF25583"/>
    </source>
</evidence>
<dbReference type="Pfam" id="PF25583">
    <property type="entry name" value="WCX"/>
    <property type="match status" value="1"/>
</dbReference>
<dbReference type="RefSeq" id="WP_112426204.1">
    <property type="nucleotide sequence ID" value="NZ_MCIF01000002.1"/>
</dbReference>
<dbReference type="PANTHER" id="PTHR34580:SF1">
    <property type="entry name" value="PROTEIN PAFC"/>
    <property type="match status" value="1"/>
</dbReference>
<dbReference type="Gene3D" id="1.10.10.10">
    <property type="entry name" value="Winged helix-like DNA-binding domain superfamily/Winged helix DNA-binding domain"/>
    <property type="match status" value="1"/>
</dbReference>
<dbReference type="Proteomes" id="UP000248706">
    <property type="component" value="Unassembled WGS sequence"/>
</dbReference>
<sequence length="359" mass="41842">MNTETMKRVHRLQTIIHLFESQVKRRWRTREIAERLGINEDTANKYLNELQLTGLLPLTKEGLYWFLPEGAVIPRLQLSLSYPEAVGLYLAGRLLAQTRDERNWHLTMALHKLVEALPAPVREQQETIAALLLTEDRDREDVSAIFLALACGWVQHRRLRLVYEPPRKSRFETLFDPYLLEPSAIGRTIYVLGYSHTVQALRTLKLERIRHAELTSETFVPNPSFKAEELLQRAWGVMYGDEEPVRVRLHFSSQVVKRVRETRWHPSQEIRLTRDGCEWTALIGDLVEIEPWVRGWGADCVVLEPEELRLRVISHVQRACQNYGLQPAPLSTHEPGRLNADLFRRPARPEEAEMKERKE</sequence>
<name>A0A328VFN7_9CHLR</name>
<feature type="domain" description="WYL" evidence="1">
    <location>
        <begin position="146"/>
        <end position="213"/>
    </location>
</feature>
<proteinExistence type="predicted"/>
<dbReference type="InterPro" id="IPR026881">
    <property type="entry name" value="WYL_dom"/>
</dbReference>
<accession>A0A328VFN7</accession>
<dbReference type="Pfam" id="PF13280">
    <property type="entry name" value="WYL"/>
    <property type="match status" value="1"/>
</dbReference>
<evidence type="ECO:0000313" key="3">
    <source>
        <dbReference type="EMBL" id="RAQ94363.1"/>
    </source>
</evidence>
<dbReference type="InterPro" id="IPR057727">
    <property type="entry name" value="WCX_dom"/>
</dbReference>
<reference evidence="3 4" key="1">
    <citation type="submission" date="2016-08" db="EMBL/GenBank/DDBJ databases">
        <title>Analysis of Carbohydrate Active Enzymes in Thermogemmatispora T81 Reveals Carbohydrate Degradation Ability.</title>
        <authorList>
            <person name="Tomazini A."/>
            <person name="Lal S."/>
            <person name="Stott M."/>
            <person name="Henrissat B."/>
            <person name="Polikarpov I."/>
            <person name="Sparling R."/>
            <person name="Levin D.B."/>
        </authorList>
    </citation>
    <scope>NUCLEOTIDE SEQUENCE [LARGE SCALE GENOMIC DNA]</scope>
    <source>
        <strain evidence="3 4">T81</strain>
    </source>
</reference>
<organism evidence="3 4">
    <name type="scientific">Thermogemmatispora tikiterensis</name>
    <dbReference type="NCBI Taxonomy" id="1825093"/>
    <lineage>
        <taxon>Bacteria</taxon>
        <taxon>Bacillati</taxon>
        <taxon>Chloroflexota</taxon>
        <taxon>Ktedonobacteria</taxon>
        <taxon>Thermogemmatisporales</taxon>
        <taxon>Thermogemmatisporaceae</taxon>
        <taxon>Thermogemmatispora</taxon>
    </lineage>
</organism>
<dbReference type="InterPro" id="IPR051534">
    <property type="entry name" value="CBASS_pafABC_assoc_protein"/>
</dbReference>
<dbReference type="InterPro" id="IPR036388">
    <property type="entry name" value="WH-like_DNA-bd_sf"/>
</dbReference>
<evidence type="ECO:0000259" key="1">
    <source>
        <dbReference type="Pfam" id="PF13280"/>
    </source>
</evidence>